<sequence>MEEPLQAGLARFISGCSLEKIPEKFKADARLRILDWAGCAIAGAHYPQTVIAGRYLSSVGGAAESTAIGLDDRLPARSAAFLNGVAGHVCELDDGHRTAIGHPGSVTIPVALALAEKTGATGADFLKAVIIGYDTFARLGRTVNPSHYKTWHTTGTVGTVAAAATAASILGLNEEAANNAIGLAATMAGGLIESFGSHAKALNIAEACQNGIDAALLAQSGFTGSHSALLGKKGFVAATCSDPHPENLENPSEETLVSDTAFFKVYASCGHTNSPLDALFSLMKKHPLDPDTIRSVRVKTYRVAVDVTGAFRYGTEDEAKFSLPWCFAAAITDGAVTLSQFTPEARADERKLALARKVEVTEDPEATSLFPRRVAEVEVTLSDGTVLSEKVWNSNDAADPAVIRQKFVSAVQKTLGDEGAEKAADLLLAADSLSGVSPIAQLISVA</sequence>
<feature type="domain" description="MmgE/PrpD C-terminal" evidence="3">
    <location>
        <begin position="266"/>
        <end position="423"/>
    </location>
</feature>
<dbReference type="SUPFAM" id="SSF103378">
    <property type="entry name" value="2-methylcitrate dehydratase PrpD"/>
    <property type="match status" value="1"/>
</dbReference>
<dbReference type="AlphaFoldDB" id="A0A388SEG9"/>
<evidence type="ECO:0000256" key="1">
    <source>
        <dbReference type="ARBA" id="ARBA00006174"/>
    </source>
</evidence>
<evidence type="ECO:0000259" key="2">
    <source>
        <dbReference type="Pfam" id="PF03972"/>
    </source>
</evidence>
<evidence type="ECO:0000313" key="4">
    <source>
        <dbReference type="EMBL" id="GBO93820.1"/>
    </source>
</evidence>
<proteinExistence type="inferred from homology"/>
<dbReference type="RefSeq" id="WP_116270120.1">
    <property type="nucleotide sequence ID" value="NZ_BGZJ01000001.1"/>
</dbReference>
<dbReference type="Gene3D" id="3.30.1330.120">
    <property type="entry name" value="2-methylcitrate dehydratase PrpD"/>
    <property type="match status" value="1"/>
</dbReference>
<keyword evidence="5" id="KW-1185">Reference proteome</keyword>
<dbReference type="Gene3D" id="1.10.4100.10">
    <property type="entry name" value="2-methylcitrate dehydratase PrpD"/>
    <property type="match status" value="1"/>
</dbReference>
<dbReference type="InterPro" id="IPR036148">
    <property type="entry name" value="MmgE/PrpD_sf"/>
</dbReference>
<evidence type="ECO:0008006" key="6">
    <source>
        <dbReference type="Google" id="ProtNLM"/>
    </source>
</evidence>
<protein>
    <recommendedName>
        <fullName evidence="6">MmgE/PrpD family protein</fullName>
    </recommendedName>
</protein>
<gene>
    <name evidence="4" type="ORF">MESMUL_11740</name>
</gene>
<evidence type="ECO:0000313" key="5">
    <source>
        <dbReference type="Proteomes" id="UP000266091"/>
    </source>
</evidence>
<comment type="caution">
    <text evidence="4">The sequence shown here is derived from an EMBL/GenBank/DDBJ whole genome shotgun (WGS) entry which is preliminary data.</text>
</comment>
<dbReference type="InterPro" id="IPR045336">
    <property type="entry name" value="MmgE_PrpD_N"/>
</dbReference>
<comment type="similarity">
    <text evidence="1">Belongs to the PrpD family.</text>
</comment>
<dbReference type="InterPro" id="IPR042183">
    <property type="entry name" value="MmgE/PrpD_sf_1"/>
</dbReference>
<accession>A0A388SEG9</accession>
<dbReference type="GO" id="GO:0016829">
    <property type="term" value="F:lyase activity"/>
    <property type="evidence" value="ECO:0007669"/>
    <property type="project" value="InterPro"/>
</dbReference>
<dbReference type="InterPro" id="IPR045337">
    <property type="entry name" value="MmgE_PrpD_C"/>
</dbReference>
<dbReference type="InterPro" id="IPR042188">
    <property type="entry name" value="MmgE/PrpD_sf_2"/>
</dbReference>
<dbReference type="EMBL" id="BGZJ01000001">
    <property type="protein sequence ID" value="GBO93820.1"/>
    <property type="molecule type" value="Genomic_DNA"/>
</dbReference>
<dbReference type="PANTHER" id="PTHR16943:SF8">
    <property type="entry name" value="2-METHYLCITRATE DEHYDRATASE"/>
    <property type="match status" value="1"/>
</dbReference>
<dbReference type="Pfam" id="PF19305">
    <property type="entry name" value="MmgE_PrpD_C"/>
    <property type="match status" value="1"/>
</dbReference>
<accession>A0A401LGW0</accession>
<name>A0A388SEG9_9BURK</name>
<dbReference type="InterPro" id="IPR005656">
    <property type="entry name" value="MmgE_PrpD"/>
</dbReference>
<dbReference type="Pfam" id="PF03972">
    <property type="entry name" value="MmgE_PrpD_N"/>
    <property type="match status" value="1"/>
</dbReference>
<dbReference type="Proteomes" id="UP000266091">
    <property type="component" value="Unassembled WGS sequence"/>
</dbReference>
<dbReference type="OrthoDB" id="8627321at2"/>
<organism evidence="4 5">
    <name type="scientific">Mesosutterella multiformis</name>
    <dbReference type="NCBI Taxonomy" id="2259133"/>
    <lineage>
        <taxon>Bacteria</taxon>
        <taxon>Pseudomonadati</taxon>
        <taxon>Pseudomonadota</taxon>
        <taxon>Betaproteobacteria</taxon>
        <taxon>Burkholderiales</taxon>
        <taxon>Sutterellaceae</taxon>
        <taxon>Mesosutterella</taxon>
    </lineage>
</organism>
<evidence type="ECO:0000259" key="3">
    <source>
        <dbReference type="Pfam" id="PF19305"/>
    </source>
</evidence>
<dbReference type="PANTHER" id="PTHR16943">
    <property type="entry name" value="2-METHYLCITRATE DEHYDRATASE-RELATED"/>
    <property type="match status" value="1"/>
</dbReference>
<feature type="domain" description="MmgE/PrpD N-terminal" evidence="2">
    <location>
        <begin position="9"/>
        <end position="245"/>
    </location>
</feature>
<reference evidence="4 5" key="1">
    <citation type="journal article" date="2018" name="Int. J. Syst. Evol. Microbiol.">
        <title>Mesosutterella multiformis gen. nov., sp. nov., a member of the family Sutterellaceae and Sutterella megalosphaeroides sp. nov., isolated from human faeces.</title>
        <authorList>
            <person name="Sakamoto M."/>
            <person name="Ikeyama N."/>
            <person name="Kunihiro T."/>
            <person name="Iino T."/>
            <person name="Yuki M."/>
            <person name="Ohkuma M."/>
        </authorList>
    </citation>
    <scope>NUCLEOTIDE SEQUENCE [LARGE SCALE GENOMIC DNA]</scope>
    <source>
        <strain evidence="4 5">4NBBH2</strain>
    </source>
</reference>